<keyword evidence="5 8" id="KW-0472">Membrane</keyword>
<dbReference type="GO" id="GO:0007165">
    <property type="term" value="P:signal transduction"/>
    <property type="evidence" value="ECO:0007669"/>
    <property type="project" value="UniProtKB-KW"/>
</dbReference>
<evidence type="ECO:0000256" key="7">
    <source>
        <dbReference type="ARBA" id="ARBA00023224"/>
    </source>
</evidence>
<accession>A0AAN7ZX21</accession>
<evidence type="ECO:0000256" key="8">
    <source>
        <dbReference type="RuleBase" id="RU363108"/>
    </source>
</evidence>
<keyword evidence="2 8" id="KW-1003">Cell membrane</keyword>
<feature type="transmembrane region" description="Helical" evidence="8">
    <location>
        <begin position="131"/>
        <end position="150"/>
    </location>
</feature>
<feature type="transmembrane region" description="Helical" evidence="8">
    <location>
        <begin position="35"/>
        <end position="56"/>
    </location>
</feature>
<keyword evidence="10" id="KW-1185">Reference proteome</keyword>
<comment type="caution">
    <text evidence="8">Lacks conserved residue(s) required for the propagation of feature annotation.</text>
</comment>
<dbReference type="GO" id="GO:0043025">
    <property type="term" value="C:neuronal cell body"/>
    <property type="evidence" value="ECO:0007669"/>
    <property type="project" value="TreeGrafter"/>
</dbReference>
<dbReference type="AlphaFoldDB" id="A0AAN7ZX21"/>
<keyword evidence="4 8" id="KW-1133">Transmembrane helix</keyword>
<dbReference type="GO" id="GO:0050909">
    <property type="term" value="P:sensory perception of taste"/>
    <property type="evidence" value="ECO:0007669"/>
    <property type="project" value="InterPro"/>
</dbReference>
<evidence type="ECO:0000256" key="5">
    <source>
        <dbReference type="ARBA" id="ARBA00023136"/>
    </source>
</evidence>
<feature type="transmembrane region" description="Helical" evidence="8">
    <location>
        <begin position="76"/>
        <end position="95"/>
    </location>
</feature>
<comment type="similarity">
    <text evidence="8">Belongs to the insect chemoreceptor superfamily. Gustatory receptor (GR) family.</text>
</comment>
<feature type="transmembrane region" description="Helical" evidence="8">
    <location>
        <begin position="293"/>
        <end position="313"/>
    </location>
</feature>
<comment type="function">
    <text evidence="8">Gustatory receptor which mediates acceptance or avoidance behavior, depending on its substrates.</text>
</comment>
<dbReference type="GO" id="GO:0030425">
    <property type="term" value="C:dendrite"/>
    <property type="evidence" value="ECO:0007669"/>
    <property type="project" value="TreeGrafter"/>
</dbReference>
<reference evidence="9 10" key="1">
    <citation type="journal article" date="2024" name="Insects">
        <title>An Improved Chromosome-Level Genome Assembly of the Firefly Pyrocoelia pectoralis.</title>
        <authorList>
            <person name="Fu X."/>
            <person name="Meyer-Rochow V.B."/>
            <person name="Ballantyne L."/>
            <person name="Zhu X."/>
        </authorList>
    </citation>
    <scope>NUCLEOTIDE SEQUENCE [LARGE SCALE GENOMIC DNA]</scope>
    <source>
        <strain evidence="9">XCY_ONT2</strain>
    </source>
</reference>
<feature type="transmembrane region" description="Helical" evidence="8">
    <location>
        <begin position="257"/>
        <end position="281"/>
    </location>
</feature>
<dbReference type="PANTHER" id="PTHR21143:SF134">
    <property type="entry name" value="GUSTATORY RECEPTOR"/>
    <property type="match status" value="1"/>
</dbReference>
<keyword evidence="6 8" id="KW-0675">Receptor</keyword>
<comment type="caution">
    <text evidence="9">The sequence shown here is derived from an EMBL/GenBank/DDBJ whole genome shotgun (WGS) entry which is preliminary data.</text>
</comment>
<comment type="subcellular location">
    <subcellularLocation>
        <location evidence="1 8">Cell membrane</location>
        <topology evidence="1 8">Multi-pass membrane protein</topology>
    </subcellularLocation>
</comment>
<dbReference type="GO" id="GO:0008049">
    <property type="term" value="P:male courtship behavior"/>
    <property type="evidence" value="ECO:0007669"/>
    <property type="project" value="TreeGrafter"/>
</dbReference>
<evidence type="ECO:0000256" key="6">
    <source>
        <dbReference type="ARBA" id="ARBA00023170"/>
    </source>
</evidence>
<feature type="transmembrane region" description="Helical" evidence="8">
    <location>
        <begin position="162"/>
        <end position="190"/>
    </location>
</feature>
<dbReference type="Pfam" id="PF08395">
    <property type="entry name" value="7tm_7"/>
    <property type="match status" value="1"/>
</dbReference>
<name>A0AAN7ZX21_9COLE</name>
<keyword evidence="3 8" id="KW-0812">Transmembrane</keyword>
<proteinExistence type="inferred from homology"/>
<keyword evidence="7 8" id="KW-0807">Transducer</keyword>
<evidence type="ECO:0000256" key="1">
    <source>
        <dbReference type="ARBA" id="ARBA00004651"/>
    </source>
</evidence>
<evidence type="ECO:0000313" key="10">
    <source>
        <dbReference type="Proteomes" id="UP001329430"/>
    </source>
</evidence>
<evidence type="ECO:0000313" key="9">
    <source>
        <dbReference type="EMBL" id="KAK5650348.1"/>
    </source>
</evidence>
<dbReference type="GO" id="GO:0007635">
    <property type="term" value="P:chemosensory behavior"/>
    <property type="evidence" value="ECO:0007669"/>
    <property type="project" value="TreeGrafter"/>
</dbReference>
<dbReference type="Proteomes" id="UP001329430">
    <property type="component" value="Chromosome 1"/>
</dbReference>
<organism evidence="9 10">
    <name type="scientific">Pyrocoelia pectoralis</name>
    <dbReference type="NCBI Taxonomy" id="417401"/>
    <lineage>
        <taxon>Eukaryota</taxon>
        <taxon>Metazoa</taxon>
        <taxon>Ecdysozoa</taxon>
        <taxon>Arthropoda</taxon>
        <taxon>Hexapoda</taxon>
        <taxon>Insecta</taxon>
        <taxon>Pterygota</taxon>
        <taxon>Neoptera</taxon>
        <taxon>Endopterygota</taxon>
        <taxon>Coleoptera</taxon>
        <taxon>Polyphaga</taxon>
        <taxon>Elateriformia</taxon>
        <taxon>Elateroidea</taxon>
        <taxon>Lampyridae</taxon>
        <taxon>Lampyrinae</taxon>
        <taxon>Pyrocoelia</taxon>
    </lineage>
</organism>
<dbReference type="GO" id="GO:0030424">
    <property type="term" value="C:axon"/>
    <property type="evidence" value="ECO:0007669"/>
    <property type="project" value="TreeGrafter"/>
</dbReference>
<sequence length="628" mass="71161">MLKPENIYSALTPMYYSTKILGFSPFLLKGKSSKLSSVVNVLWSTALICVYGGYAFYALNTAPNNDTIVVKIADSINTNLSILSLCGSILFGCIFRSSISNVIRGIATIDDQLWRLNLNIDRKYHYRKTKIYLIIFIFLLMLYMCSIIFVKCLEYLSHTNIITVGLVIADLAPLFSVFAELQFCTLALLIRKRFCWINAKMDTLKKQSGRNKQRFVGKRSKLAEKSSILSLLQEIGDKHHELCTIAKQLNKAYAVQILLFMIQAFLVIVIMSFYLIKMYLLNSFHKITANEKIVYMNILALHVTLVLIIVLVCSNTSKEARKAGILLHNSVTLNSLDGVESFDIGVACFSLQLLHHNVKFTACRLFTIDETLLYTVCDIANIHKTIVHVADCWSGYHLLVYIDGSSNSPEEIQHAICKIATEDIEASANATITRELKGVCTTKEVMERLAQLEARLLEEIKMIRGMEIKLGSHVPAVSSTEKSPTLLKQSKNGYQRDLEAAKNNQTIHYTELGRSFLYFWKVYDIENILTFSESSVQSGIFYVQGNRLQITLHPHHLGTHYLALELSSTNWLPKHRFIILNRNNEKGDLSSQILGMSIPLFRIHTEKISTLDFIVDGSLIIKLVISYY</sequence>
<dbReference type="PANTHER" id="PTHR21143">
    <property type="entry name" value="INVERTEBRATE GUSTATORY RECEPTOR"/>
    <property type="match status" value="1"/>
</dbReference>
<dbReference type="GO" id="GO:0005886">
    <property type="term" value="C:plasma membrane"/>
    <property type="evidence" value="ECO:0007669"/>
    <property type="project" value="UniProtKB-SubCell"/>
</dbReference>
<protein>
    <recommendedName>
        <fullName evidence="8">Gustatory receptor</fullName>
    </recommendedName>
</protein>
<evidence type="ECO:0000256" key="4">
    <source>
        <dbReference type="ARBA" id="ARBA00022989"/>
    </source>
</evidence>
<evidence type="ECO:0000256" key="3">
    <source>
        <dbReference type="ARBA" id="ARBA00022692"/>
    </source>
</evidence>
<dbReference type="EMBL" id="JAVRBK010000001">
    <property type="protein sequence ID" value="KAK5650348.1"/>
    <property type="molecule type" value="Genomic_DNA"/>
</dbReference>
<evidence type="ECO:0000256" key="2">
    <source>
        <dbReference type="ARBA" id="ARBA00022475"/>
    </source>
</evidence>
<dbReference type="InterPro" id="IPR013604">
    <property type="entry name" value="7TM_chemorcpt"/>
</dbReference>
<gene>
    <name evidence="9" type="ORF">RI129_001377</name>
</gene>